<gene>
    <name evidence="1" type="ORF">OBBRIDRAFT_808672</name>
</gene>
<reference evidence="1 2" key="1">
    <citation type="submission" date="2016-07" db="EMBL/GenBank/DDBJ databases">
        <title>Draft genome of the white-rot fungus Obba rivulosa 3A-2.</title>
        <authorList>
            <consortium name="DOE Joint Genome Institute"/>
            <person name="Miettinen O."/>
            <person name="Riley R."/>
            <person name="Acob R."/>
            <person name="Barry K."/>
            <person name="Cullen D."/>
            <person name="De Vries R."/>
            <person name="Hainaut M."/>
            <person name="Hatakka A."/>
            <person name="Henrissat B."/>
            <person name="Hilden K."/>
            <person name="Kuo R."/>
            <person name="Labutti K."/>
            <person name="Lipzen A."/>
            <person name="Makela M.R."/>
            <person name="Sandor L."/>
            <person name="Spatafora J.W."/>
            <person name="Grigoriev I.V."/>
            <person name="Hibbett D.S."/>
        </authorList>
    </citation>
    <scope>NUCLEOTIDE SEQUENCE [LARGE SCALE GENOMIC DNA]</scope>
    <source>
        <strain evidence="1 2">3A-2</strain>
    </source>
</reference>
<accession>A0A8E2DFJ8</accession>
<dbReference type="Proteomes" id="UP000250043">
    <property type="component" value="Unassembled WGS sequence"/>
</dbReference>
<name>A0A8E2DFJ8_9APHY</name>
<protein>
    <submittedName>
        <fullName evidence="1">Uncharacterized protein</fullName>
    </submittedName>
</protein>
<keyword evidence="2" id="KW-1185">Reference proteome</keyword>
<evidence type="ECO:0000313" key="2">
    <source>
        <dbReference type="Proteomes" id="UP000250043"/>
    </source>
</evidence>
<proteinExistence type="predicted"/>
<organism evidence="1 2">
    <name type="scientific">Obba rivulosa</name>
    <dbReference type="NCBI Taxonomy" id="1052685"/>
    <lineage>
        <taxon>Eukaryota</taxon>
        <taxon>Fungi</taxon>
        <taxon>Dikarya</taxon>
        <taxon>Basidiomycota</taxon>
        <taxon>Agaricomycotina</taxon>
        <taxon>Agaricomycetes</taxon>
        <taxon>Polyporales</taxon>
        <taxon>Gelatoporiaceae</taxon>
        <taxon>Obba</taxon>
    </lineage>
</organism>
<evidence type="ECO:0000313" key="1">
    <source>
        <dbReference type="EMBL" id="OCH83874.1"/>
    </source>
</evidence>
<sequence length="208" mass="22920">MSEVLYTLSYVWCAPSTSYAPHADSIPGPTRMLYISCKPRATSYTTPARLHPPRTSAAPLAYLTLGAHLQLLCTLREHPRPLCKCSTSRAGLEPPPTLCADIHHIVQTSDDLGAPTAASLHLQCLAQANTSMWNEVKWLYYVLSSGTECHCLRYITHVDASGRYIVQSAGICFKFGYIRVDALTSAMHLHGYMVQFADTSRTCLDLEG</sequence>
<dbReference type="EMBL" id="KV722780">
    <property type="protein sequence ID" value="OCH83874.1"/>
    <property type="molecule type" value="Genomic_DNA"/>
</dbReference>
<dbReference type="AlphaFoldDB" id="A0A8E2DFJ8"/>